<dbReference type="EMBL" id="CALNXJ010000163">
    <property type="protein sequence ID" value="CAH3167729.1"/>
    <property type="molecule type" value="Genomic_DNA"/>
</dbReference>
<feature type="compositionally biased region" description="Polar residues" evidence="3">
    <location>
        <begin position="292"/>
        <end position="307"/>
    </location>
</feature>
<dbReference type="AlphaFoldDB" id="A0AAU9Y4M9"/>
<dbReference type="InterPro" id="IPR027805">
    <property type="entry name" value="Transposase_HTH_dom"/>
</dbReference>
<dbReference type="PANTHER" id="PTHR23080">
    <property type="entry name" value="THAP DOMAIN PROTEIN"/>
    <property type="match status" value="1"/>
</dbReference>
<feature type="domain" description="DDE Tnp4" evidence="4">
    <location>
        <begin position="159"/>
        <end position="280"/>
    </location>
</feature>
<feature type="region of interest" description="Disordered" evidence="3">
    <location>
        <begin position="430"/>
        <end position="467"/>
    </location>
</feature>
<feature type="region of interest" description="Disordered" evidence="3">
    <location>
        <begin position="292"/>
        <end position="313"/>
    </location>
</feature>
<dbReference type="GO" id="GO:0046872">
    <property type="term" value="F:metal ion binding"/>
    <property type="evidence" value="ECO:0007669"/>
    <property type="project" value="UniProtKB-KW"/>
</dbReference>
<dbReference type="Pfam" id="PF13359">
    <property type="entry name" value="DDE_Tnp_4"/>
    <property type="match status" value="1"/>
</dbReference>
<keyword evidence="2" id="KW-0479">Metal-binding</keyword>
<evidence type="ECO:0000256" key="1">
    <source>
        <dbReference type="ARBA" id="ARBA00001968"/>
    </source>
</evidence>
<organism evidence="6 7">
    <name type="scientific">Pocillopora meandrina</name>
    <dbReference type="NCBI Taxonomy" id="46732"/>
    <lineage>
        <taxon>Eukaryota</taxon>
        <taxon>Metazoa</taxon>
        <taxon>Cnidaria</taxon>
        <taxon>Anthozoa</taxon>
        <taxon>Hexacorallia</taxon>
        <taxon>Scleractinia</taxon>
        <taxon>Astrocoeniina</taxon>
        <taxon>Pocilloporidae</taxon>
        <taxon>Pocillopora</taxon>
    </lineage>
</organism>
<comment type="cofactor">
    <cofactor evidence="1">
        <name>a divalent metal cation</name>
        <dbReference type="ChEBI" id="CHEBI:60240"/>
    </cofactor>
</comment>
<dbReference type="PANTHER" id="PTHR23080:SF142">
    <property type="entry name" value="SI:CH211-69L10.4"/>
    <property type="match status" value="1"/>
</dbReference>
<evidence type="ECO:0000259" key="4">
    <source>
        <dbReference type="Pfam" id="PF13359"/>
    </source>
</evidence>
<evidence type="ECO:0008006" key="8">
    <source>
        <dbReference type="Google" id="ProtNLM"/>
    </source>
</evidence>
<dbReference type="Proteomes" id="UP001159428">
    <property type="component" value="Unassembled WGS sequence"/>
</dbReference>
<dbReference type="InterPro" id="IPR027806">
    <property type="entry name" value="HARBI1_dom"/>
</dbReference>
<evidence type="ECO:0000313" key="6">
    <source>
        <dbReference type="EMBL" id="CAH3167729.1"/>
    </source>
</evidence>
<feature type="domain" description="Transposase Helix-turn-helix" evidence="5">
    <location>
        <begin position="79"/>
        <end position="130"/>
    </location>
</feature>
<comment type="caution">
    <text evidence="6">The sequence shown here is derived from an EMBL/GenBank/DDBJ whole genome shotgun (WGS) entry which is preliminary data.</text>
</comment>
<evidence type="ECO:0000313" key="7">
    <source>
        <dbReference type="Proteomes" id="UP001159428"/>
    </source>
</evidence>
<dbReference type="Pfam" id="PF13613">
    <property type="entry name" value="HTH_Tnp_4"/>
    <property type="match status" value="1"/>
</dbReference>
<reference evidence="6 7" key="1">
    <citation type="submission" date="2022-05" db="EMBL/GenBank/DDBJ databases">
        <authorList>
            <consortium name="Genoscope - CEA"/>
            <person name="William W."/>
        </authorList>
    </citation>
    <scope>NUCLEOTIDE SEQUENCE [LARGE SCALE GENOMIC DNA]</scope>
</reference>
<protein>
    <recommendedName>
        <fullName evidence="8">DDE Tnp4 domain-containing protein</fullName>
    </recommendedName>
</protein>
<gene>
    <name evidence="6" type="ORF">PMEA_00007865</name>
</gene>
<evidence type="ECO:0000256" key="2">
    <source>
        <dbReference type="ARBA" id="ARBA00022723"/>
    </source>
</evidence>
<evidence type="ECO:0000259" key="5">
    <source>
        <dbReference type="Pfam" id="PF13613"/>
    </source>
</evidence>
<keyword evidence="7" id="KW-1185">Reference proteome</keyword>
<name>A0AAU9Y4M9_9CNID</name>
<accession>A0AAU9Y4M9</accession>
<evidence type="ECO:0000256" key="3">
    <source>
        <dbReference type="SAM" id="MobiDB-lite"/>
    </source>
</evidence>
<sequence length="585" mass="66535">MEKENEILLGRQFSLDKIKDDNSAILFYTGFPCYEALISFFKYLEPKLGKMQYWKGEHLVRESLPYQEDENRNKPGPTRKLTFLDEFLLVLMQLKAGLFVQDLADRFGVSTSLVSRIFITWINLLYLELKDLFPFPSQELVRKNMPDGFAEFATTRIILDCTEIFIQRPSAMLAQSETWSDYKHHNTWKQLVGITPNGQVTFLSDLWGGQVSEKQITRESGVLDLLNSGDNVMVDRGFDIKDIVPDGVTVNMPPFLAGRDQLTASETEETMTIASVRIHCFFKRVLLMSSEQEQTEGSSRSTDTTQPVHGGGNSASVEQVFSMFKDYLEKKLEVKTKQIEQKSKIDKEVVQLKYKGNQKQYELNAELDSITESIETESERGEPNLPLIKKYSQEARELIRKRQKLIKIAHKSKDGWQVVAEYESDELASDSADKKRLKKSRETASRKRRQKDQLTSRSGKKARAAVGSDNQLFRGKKNCLQFTFVENLGTGLKTANPCSGQEVTSFLTTILTLDSPTTSQPEAIHLNTNQSSEEDLAQVEEIVQKYELESGQSLTVKGNLKKNVGFWRSIGAPNFILTIIEKGYK</sequence>
<proteinExistence type="predicted"/>